<dbReference type="Pfam" id="PF13540">
    <property type="entry name" value="RCC1_2"/>
    <property type="match status" value="1"/>
</dbReference>
<dbReference type="SMART" id="SM00607">
    <property type="entry name" value="FTP"/>
    <property type="match status" value="1"/>
</dbReference>
<name>A0A0P1AEI3_PLAHL</name>
<dbReference type="InterPro" id="IPR009091">
    <property type="entry name" value="RCC1/BLIP-II"/>
</dbReference>
<feature type="repeat" description="RCC1" evidence="5">
    <location>
        <begin position="900"/>
        <end position="956"/>
    </location>
</feature>
<dbReference type="SMART" id="SM00054">
    <property type="entry name" value="EFh"/>
    <property type="match status" value="4"/>
</dbReference>
<evidence type="ECO:0000256" key="3">
    <source>
        <dbReference type="ARBA" id="ARBA00022837"/>
    </source>
</evidence>
<feature type="repeat" description="RCC1" evidence="5">
    <location>
        <begin position="842"/>
        <end position="899"/>
    </location>
</feature>
<dbReference type="PRINTS" id="PR00633">
    <property type="entry name" value="RCCNDNSATION"/>
</dbReference>
<dbReference type="InterPro" id="IPR002048">
    <property type="entry name" value="EF_hand_dom"/>
</dbReference>
<dbReference type="Pfam" id="PF00415">
    <property type="entry name" value="RCC1"/>
    <property type="match status" value="3"/>
</dbReference>
<feature type="region of interest" description="Disordered" evidence="6">
    <location>
        <begin position="448"/>
        <end position="467"/>
    </location>
</feature>
<dbReference type="SUPFAM" id="SSF49785">
    <property type="entry name" value="Galactose-binding domain-like"/>
    <property type="match status" value="1"/>
</dbReference>
<dbReference type="GO" id="GO:0005509">
    <property type="term" value="F:calcium ion binding"/>
    <property type="evidence" value="ECO:0007669"/>
    <property type="project" value="InterPro"/>
</dbReference>
<dbReference type="EMBL" id="CCYD01000322">
    <property type="protein sequence ID" value="CEG38799.1"/>
    <property type="molecule type" value="Genomic_DNA"/>
</dbReference>
<evidence type="ECO:0000256" key="2">
    <source>
        <dbReference type="ARBA" id="ARBA00022737"/>
    </source>
</evidence>
<dbReference type="CDD" id="cd00051">
    <property type="entry name" value="EFh"/>
    <property type="match status" value="2"/>
</dbReference>
<feature type="repeat" description="RCC1" evidence="5">
    <location>
        <begin position="957"/>
        <end position="1012"/>
    </location>
</feature>
<dbReference type="PROSITE" id="PS00626">
    <property type="entry name" value="RCC1_2"/>
    <property type="match status" value="1"/>
</dbReference>
<keyword evidence="9" id="KW-1185">Reference proteome</keyword>
<dbReference type="Pfam" id="PF13499">
    <property type="entry name" value="EF-hand_7"/>
    <property type="match status" value="1"/>
</dbReference>
<dbReference type="FunFam" id="1.10.238.10:FF:000001">
    <property type="entry name" value="Calmodulin 1"/>
    <property type="match status" value="1"/>
</dbReference>
<dbReference type="RefSeq" id="XP_024575168.1">
    <property type="nucleotide sequence ID" value="XM_024724275.1"/>
</dbReference>
<dbReference type="SUPFAM" id="SSF50985">
    <property type="entry name" value="RCC1/BLIP-II"/>
    <property type="match status" value="1"/>
</dbReference>
<feature type="region of interest" description="Disordered" evidence="6">
    <location>
        <begin position="1"/>
        <end position="21"/>
    </location>
</feature>
<dbReference type="OMA" id="RYIPTHR"/>
<feature type="domain" description="EF-hand" evidence="7">
    <location>
        <begin position="131"/>
        <end position="166"/>
    </location>
</feature>
<proteinExistence type="predicted"/>
<dbReference type="SUPFAM" id="SSF47473">
    <property type="entry name" value="EF-hand"/>
    <property type="match status" value="1"/>
</dbReference>
<dbReference type="InterPro" id="IPR006585">
    <property type="entry name" value="FTP1"/>
</dbReference>
<sequence>MQDRKNCGGTQDRDLTAEEKRDSWIEEVSPNISVVVLLMKMKWKLRHSRGGGWRGNADSDDSDDDATIDRYAKNGKVLNTSEASESEKKEMALINSKLTPEELFAKYDTDKSGNISAPEFLAMLPEVGVYLSAAKAMRVFRQCDTDGGGEIDLAEFKMAMFTVDTMSHTSKRFSPSLHLSPRDVFELFDEDGSGQIDNLELADVLEYLGMDVSDEKQEMLLKKYDKDKDEKINYEEFRAMWVSLVNVKEELMKRGAQVPKQMRAEKLQQMLEAMINKEESEEAIAFEEAQKFLQRQRVKEFRTQLGGKAIIRAQDELAAALDAAGQVYVLGRGKFNRFCGTTSTCDERLAPGFTFVSELWSSRVEPAHQNIHARMSKAASGDVKLRKVFSRSSEVASKQPPAMSLAAHSSGASVAQYVRRRPENKRWTYKSPSRLNKTSLLQTKVHTRAIENERDKSDEQSTSDQIASLKTCTEQSEVEEITCFDCNQNEEELAKIHFDNREFVRSLRFRSSTLMSNTGPLWGRGVVQGAISDSVAFAVTDSGSVYSWGVNNSSYKALNRNNAGLCGNLEMIHQAIDMQHGFTPRSAVQTSCTLQQEAFNEIKLFQNEEYRLSERLERVSRYYDVWEPPPNGGTRMLYLNQVLLPKIAYEHLVISSQFRGLECEQNSKMDLILALGECFELEIELKGEEGHAALKEAEKMFRDNDQKNKVIMPQTERSEIFEKWQNVKTLRRERYARCEKEAKKFENQSYSKLGGECRAAPCIVRLEGTIVQSTARGNKLPRGVTASGLPLTSPRNSLPVANVSTGGSHLALLTQAGCTFLTSSKLCSKLFVSHLSMQLFCRSLYTCGIGTSGRLGLQPNEQGVSCYDTIHPHRVEAFDGLTVCQVSCSFSHSAAIDSKGFLYTWGSASTGELGVGIAEDRYKQYSSTPLLVKFSGKRSIRSVSCGASHTGAVSTAGELFMWGSANGGRLGLGSHVRDCVVVPTLVKELMMKKIRVWQVSCGVAHSAFCTEITSEFSEGRNKLLGGQVYVCGGATALNRYVLSWEQIPDFTCISVCQVACGGSHTAAVSSYGELYTWGRNSHGCTGHNANRLFIEKPELLKCLHVAPYNLALGKPSRQISIYNEQGPNLAVNGKTEGALAVCIHTQMEDNPWWEVDLGQLAVIEKIRLWNRTDEPSNPSKKESEYSGRLFPCWIFVSEVAFKKLDGKEGLRAAKLQSNAFELFHTNKRMTEWIIPSTNTVGQFVRVQLQNKNFLHIAEVEVFGIFSAFNFVGKVGTVQCSTDATLVIMPPISTQSVLDDYYLRAIQADADNAKILCHFKAYERSFRKFGCNIPETFGSTCRLCRVFRKCEICEFYALIENNYHGSQKQTFSSQHVGDRLGLKEFINKALAEETLHAEQPQQLCEEKEVAKTVLQAENDRQHEQDSTRTKRQIRLLKSLQNFSLRTKNQ</sequence>
<accession>A0A0P1AEI3</accession>
<dbReference type="GeneID" id="36403907"/>
<feature type="domain" description="EF-hand" evidence="7">
    <location>
        <begin position="212"/>
        <end position="247"/>
    </location>
</feature>
<evidence type="ECO:0000256" key="1">
    <source>
        <dbReference type="ARBA" id="ARBA00022723"/>
    </source>
</evidence>
<dbReference type="OrthoDB" id="8068875at2759"/>
<dbReference type="InterPro" id="IPR008979">
    <property type="entry name" value="Galactose-bd-like_sf"/>
</dbReference>
<feature type="domain" description="EF-hand" evidence="7">
    <location>
        <begin position="182"/>
        <end position="211"/>
    </location>
</feature>
<dbReference type="Pfam" id="PF13202">
    <property type="entry name" value="EF-hand_5"/>
    <property type="match status" value="1"/>
</dbReference>
<evidence type="ECO:0000256" key="6">
    <source>
        <dbReference type="SAM" id="MobiDB-lite"/>
    </source>
</evidence>
<keyword evidence="3" id="KW-0106">Calcium</keyword>
<evidence type="ECO:0000313" key="8">
    <source>
        <dbReference type="EMBL" id="CEG38799.1"/>
    </source>
</evidence>
<dbReference type="Proteomes" id="UP000054928">
    <property type="component" value="Unassembled WGS sequence"/>
</dbReference>
<protein>
    <submittedName>
        <fullName evidence="8">FOG: RCC1 domain</fullName>
    </submittedName>
</protein>
<dbReference type="STRING" id="4781.A0A0P1AEI3"/>
<feature type="compositionally biased region" description="Basic and acidic residues" evidence="6">
    <location>
        <begin position="448"/>
        <end position="459"/>
    </location>
</feature>
<dbReference type="PROSITE" id="PS00018">
    <property type="entry name" value="EF_HAND_1"/>
    <property type="match status" value="3"/>
</dbReference>
<evidence type="ECO:0000256" key="5">
    <source>
        <dbReference type="PROSITE-ProRule" id="PRU00235"/>
    </source>
</evidence>
<dbReference type="InterPro" id="IPR011992">
    <property type="entry name" value="EF-hand-dom_pair"/>
</dbReference>
<keyword evidence="2" id="KW-0677">Repeat</keyword>
<dbReference type="Pfam" id="PF22633">
    <property type="entry name" value="F5_F8_type_C_2"/>
    <property type="match status" value="1"/>
</dbReference>
<organism evidence="8 9">
    <name type="scientific">Plasmopara halstedii</name>
    <name type="common">Downy mildew of sunflower</name>
    <dbReference type="NCBI Taxonomy" id="4781"/>
    <lineage>
        <taxon>Eukaryota</taxon>
        <taxon>Sar</taxon>
        <taxon>Stramenopiles</taxon>
        <taxon>Oomycota</taxon>
        <taxon>Peronosporomycetes</taxon>
        <taxon>Peronosporales</taxon>
        <taxon>Peronosporaceae</taxon>
        <taxon>Plasmopara</taxon>
    </lineage>
</organism>
<dbReference type="PANTHER" id="PTHR22870">
    <property type="entry name" value="REGULATOR OF CHROMOSOME CONDENSATION"/>
    <property type="match status" value="1"/>
</dbReference>
<dbReference type="Gene3D" id="1.10.238.10">
    <property type="entry name" value="EF-hand"/>
    <property type="match status" value="2"/>
</dbReference>
<dbReference type="PROSITE" id="PS50012">
    <property type="entry name" value="RCC1_3"/>
    <property type="match status" value="3"/>
</dbReference>
<dbReference type="Gene3D" id="2.60.120.260">
    <property type="entry name" value="Galactose-binding domain-like"/>
    <property type="match status" value="1"/>
</dbReference>
<evidence type="ECO:0000256" key="4">
    <source>
        <dbReference type="ARBA" id="ARBA00023157"/>
    </source>
</evidence>
<reference evidence="9" key="1">
    <citation type="submission" date="2014-09" db="EMBL/GenBank/DDBJ databases">
        <authorList>
            <person name="Sharma Rahul"/>
            <person name="Thines Marco"/>
        </authorList>
    </citation>
    <scope>NUCLEOTIDE SEQUENCE [LARGE SCALE GENOMIC DNA]</scope>
</reference>
<dbReference type="PROSITE" id="PS50222">
    <property type="entry name" value="EF_HAND_2"/>
    <property type="match status" value="4"/>
</dbReference>
<evidence type="ECO:0000259" key="7">
    <source>
        <dbReference type="PROSITE" id="PS50222"/>
    </source>
</evidence>
<dbReference type="InterPro" id="IPR051210">
    <property type="entry name" value="Ub_ligase/GEF_domain"/>
</dbReference>
<evidence type="ECO:0000313" key="9">
    <source>
        <dbReference type="Proteomes" id="UP000054928"/>
    </source>
</evidence>
<dbReference type="InterPro" id="IPR000408">
    <property type="entry name" value="Reg_chr_condens"/>
</dbReference>
<keyword evidence="4" id="KW-1015">Disulfide bond</keyword>
<feature type="domain" description="EF-hand" evidence="7">
    <location>
        <begin position="95"/>
        <end position="130"/>
    </location>
</feature>
<keyword evidence="1" id="KW-0479">Metal-binding</keyword>
<dbReference type="PANTHER" id="PTHR22870:SF466">
    <property type="entry name" value="ANKYRIN REPEAT-CONTAINING PROTEIN"/>
    <property type="match status" value="1"/>
</dbReference>
<dbReference type="InterPro" id="IPR018247">
    <property type="entry name" value="EF_Hand_1_Ca_BS"/>
</dbReference>
<dbReference type="Gene3D" id="2.130.10.30">
    <property type="entry name" value="Regulator of chromosome condensation 1/beta-lactamase-inhibitor protein II"/>
    <property type="match status" value="2"/>
</dbReference>